<gene>
    <name evidence="2" type="ORF">AMECASPLE_005745</name>
</gene>
<evidence type="ECO:0000313" key="3">
    <source>
        <dbReference type="Proteomes" id="UP001469553"/>
    </source>
</evidence>
<dbReference type="Proteomes" id="UP001469553">
    <property type="component" value="Unassembled WGS sequence"/>
</dbReference>
<evidence type="ECO:0000256" key="1">
    <source>
        <dbReference type="SAM" id="MobiDB-lite"/>
    </source>
</evidence>
<reference evidence="2 3" key="1">
    <citation type="submission" date="2021-06" db="EMBL/GenBank/DDBJ databases">
        <authorList>
            <person name="Palmer J.M."/>
        </authorList>
    </citation>
    <scope>NUCLEOTIDE SEQUENCE [LARGE SCALE GENOMIC DNA]</scope>
    <source>
        <strain evidence="2 3">AS_MEX2019</strain>
        <tissue evidence="2">Muscle</tissue>
    </source>
</reference>
<evidence type="ECO:0000313" key="2">
    <source>
        <dbReference type="EMBL" id="MEQ2286772.1"/>
    </source>
</evidence>
<proteinExistence type="predicted"/>
<sequence>MGWKSLEHYGLHRKGSENIWRNIIISNQTGTLICKPTKMGPEKVSTNQKMCGNSGGARDIHTSDEGNKLSRALKQFSLKMATSV</sequence>
<dbReference type="EMBL" id="JAHRIP010019078">
    <property type="protein sequence ID" value="MEQ2286772.1"/>
    <property type="molecule type" value="Genomic_DNA"/>
</dbReference>
<name>A0ABV0XZE5_9TELE</name>
<accession>A0ABV0XZE5</accession>
<organism evidence="2 3">
    <name type="scientific">Ameca splendens</name>
    <dbReference type="NCBI Taxonomy" id="208324"/>
    <lineage>
        <taxon>Eukaryota</taxon>
        <taxon>Metazoa</taxon>
        <taxon>Chordata</taxon>
        <taxon>Craniata</taxon>
        <taxon>Vertebrata</taxon>
        <taxon>Euteleostomi</taxon>
        <taxon>Actinopterygii</taxon>
        <taxon>Neopterygii</taxon>
        <taxon>Teleostei</taxon>
        <taxon>Neoteleostei</taxon>
        <taxon>Acanthomorphata</taxon>
        <taxon>Ovalentaria</taxon>
        <taxon>Atherinomorphae</taxon>
        <taxon>Cyprinodontiformes</taxon>
        <taxon>Goodeidae</taxon>
        <taxon>Ameca</taxon>
    </lineage>
</organism>
<keyword evidence="3" id="KW-1185">Reference proteome</keyword>
<feature type="region of interest" description="Disordered" evidence="1">
    <location>
        <begin position="36"/>
        <end position="63"/>
    </location>
</feature>
<protein>
    <submittedName>
        <fullName evidence="2">Uncharacterized protein</fullName>
    </submittedName>
</protein>
<comment type="caution">
    <text evidence="2">The sequence shown here is derived from an EMBL/GenBank/DDBJ whole genome shotgun (WGS) entry which is preliminary data.</text>
</comment>